<proteinExistence type="predicted"/>
<evidence type="ECO:0000313" key="5">
    <source>
        <dbReference type="Proteomes" id="UP000278807"/>
    </source>
</evidence>
<organism evidence="6">
    <name type="scientific">Rodentolepis nana</name>
    <name type="common">Dwarf tapeworm</name>
    <name type="synonym">Hymenolepis nana</name>
    <dbReference type="NCBI Taxonomy" id="102285"/>
    <lineage>
        <taxon>Eukaryota</taxon>
        <taxon>Metazoa</taxon>
        <taxon>Spiralia</taxon>
        <taxon>Lophotrochozoa</taxon>
        <taxon>Platyhelminthes</taxon>
        <taxon>Cestoda</taxon>
        <taxon>Eucestoda</taxon>
        <taxon>Cyclophyllidea</taxon>
        <taxon>Hymenolepididae</taxon>
        <taxon>Rodentolepis</taxon>
    </lineage>
</organism>
<dbReference type="PANTHER" id="PTHR18937">
    <property type="entry name" value="STRUCTURAL MAINTENANCE OF CHROMOSOMES SMC FAMILY MEMBER"/>
    <property type="match status" value="1"/>
</dbReference>
<accession>A0A0R3TGH9</accession>
<feature type="compositionally biased region" description="Basic and acidic residues" evidence="2">
    <location>
        <begin position="414"/>
        <end position="425"/>
    </location>
</feature>
<evidence type="ECO:0000313" key="6">
    <source>
        <dbReference type="WBParaSite" id="HNAJ_0000617001-mRNA-1"/>
    </source>
</evidence>
<gene>
    <name evidence="4" type="ORF">HNAJ_LOCUS6166</name>
</gene>
<dbReference type="STRING" id="102285.A0A0R3TGH9"/>
<keyword evidence="3" id="KW-0812">Transmembrane</keyword>
<feature type="region of interest" description="Disordered" evidence="2">
    <location>
        <begin position="407"/>
        <end position="426"/>
    </location>
</feature>
<reference evidence="6" key="1">
    <citation type="submission" date="2017-02" db="UniProtKB">
        <authorList>
            <consortium name="WormBaseParasite"/>
        </authorList>
    </citation>
    <scope>IDENTIFICATION</scope>
</reference>
<keyword evidence="5" id="KW-1185">Reference proteome</keyword>
<keyword evidence="1" id="KW-0175">Coiled coil</keyword>
<reference evidence="4 5" key="2">
    <citation type="submission" date="2018-11" db="EMBL/GenBank/DDBJ databases">
        <authorList>
            <consortium name="Pathogen Informatics"/>
        </authorList>
    </citation>
    <scope>NUCLEOTIDE SEQUENCE [LARGE SCALE GENOMIC DNA]</scope>
</reference>
<keyword evidence="3" id="KW-1133">Transmembrane helix</keyword>
<name>A0A0R3TGH9_RODNA</name>
<feature type="transmembrane region" description="Helical" evidence="3">
    <location>
        <begin position="202"/>
        <end position="219"/>
    </location>
</feature>
<protein>
    <submittedName>
        <fullName evidence="6">TPR_MLP1_2 domain-containing protein</fullName>
    </submittedName>
</protein>
<dbReference type="EMBL" id="UZAE01006201">
    <property type="protein sequence ID" value="VDO02026.1"/>
    <property type="molecule type" value="Genomic_DNA"/>
</dbReference>
<dbReference type="Proteomes" id="UP000278807">
    <property type="component" value="Unassembled WGS sequence"/>
</dbReference>
<dbReference type="WBParaSite" id="HNAJ_0000617001-mRNA-1">
    <property type="protein sequence ID" value="HNAJ_0000617001-mRNA-1"/>
    <property type="gene ID" value="HNAJ_0000617001"/>
</dbReference>
<evidence type="ECO:0000313" key="4">
    <source>
        <dbReference type="EMBL" id="VDO02026.1"/>
    </source>
</evidence>
<feature type="coiled-coil region" evidence="1">
    <location>
        <begin position="32"/>
        <end position="192"/>
    </location>
</feature>
<evidence type="ECO:0000256" key="3">
    <source>
        <dbReference type="SAM" id="Phobius"/>
    </source>
</evidence>
<evidence type="ECO:0000256" key="2">
    <source>
        <dbReference type="SAM" id="MobiDB-lite"/>
    </source>
</evidence>
<keyword evidence="3" id="KW-0472">Membrane</keyword>
<sequence length="520" mass="59939">MEYEAERRLRQKELLQLTDKLNSLLPAFDALVSKKEEFLRDFEEEKERLQVQLSQSESKCKHAEIKANDLLETIKEHEKVAHDNEQRIEALRQSESEKLDAIGSLRSELNKREASNRDLEEAHKILNSSLVQAEKLHQETEKNLTLLKNCAETQKKEISDLKGVTTKLQDENEELKTKLRNAEFEQSRLVARNQDMGRYIELFLWALGGVINYALISFGGLDIPYLFLFSSCFMRLSVMFQLKNDQIIQLEERLQESGQQVRVLENAASRAGDEMRTSSASLAQRDAELAELREALGASQAAHTAATKRCEEIRAELLGAVEQQQQESDRTLRQKEKQIEALQESLNSLQKESDKSSMRNEKKMTDNLAYVEKLKNQLKESTQEKVRYINLSNDQLVPQREIAKQLTASKHKSSKLEKEISEKKSQISTMEEQIGSLNEQIHKLNADQDKLTELMSTKDLEIGRLRRIEAEFADFKRTVTENTPPCSTQISRAPEMEAQMTPQSPFRLEKFNQMVRNFAF</sequence>
<evidence type="ECO:0000256" key="1">
    <source>
        <dbReference type="SAM" id="Coils"/>
    </source>
</evidence>
<dbReference type="AlphaFoldDB" id="A0A0R3TGH9"/>